<comment type="similarity">
    <text evidence="2">Belongs to the ATPase epsilon chain family.</text>
</comment>
<dbReference type="SUPFAM" id="SSF51344">
    <property type="entry name" value="Epsilon subunit of F1F0-ATP synthase N-terminal domain"/>
    <property type="match status" value="1"/>
</dbReference>
<keyword evidence="4" id="KW-0406">Ion transport</keyword>
<keyword evidence="6" id="KW-0066">ATP synthesis</keyword>
<evidence type="ECO:0000256" key="5">
    <source>
        <dbReference type="ARBA" id="ARBA00023136"/>
    </source>
</evidence>
<dbReference type="GO" id="GO:0012505">
    <property type="term" value="C:endomembrane system"/>
    <property type="evidence" value="ECO:0007669"/>
    <property type="project" value="UniProtKB-SubCell"/>
</dbReference>
<evidence type="ECO:0000313" key="9">
    <source>
        <dbReference type="Proteomes" id="UP000257323"/>
    </source>
</evidence>
<dbReference type="GO" id="GO:0045259">
    <property type="term" value="C:proton-transporting ATP synthase complex"/>
    <property type="evidence" value="ECO:0007669"/>
    <property type="project" value="UniProtKB-KW"/>
</dbReference>
<organism evidence="8 9">
    <name type="scientific">Candidatus Saccharicenans subterraneus</name>
    <dbReference type="NCBI Taxonomy" id="2508984"/>
    <lineage>
        <taxon>Bacteria</taxon>
        <taxon>Candidatus Aminicenantota</taxon>
        <taxon>Candidatus Aminicenantia</taxon>
        <taxon>Candidatus Aminicenantales</taxon>
        <taxon>Candidatus Saccharicenantaceae</taxon>
        <taxon>Candidatus Saccharicenans</taxon>
    </lineage>
</organism>
<evidence type="ECO:0000256" key="2">
    <source>
        <dbReference type="ARBA" id="ARBA00005712"/>
    </source>
</evidence>
<comment type="subcellular location">
    <subcellularLocation>
        <location evidence="1">Endomembrane system</location>
        <topology evidence="1">Peripheral membrane protein</topology>
    </subcellularLocation>
</comment>
<sequence length="91" mass="10191">MNPEKDARLHLRVVSPSRLLVEAEVLEVQVPGLDGYLGIWPGHRPLNACLGQGQIIYRTVLNREERLDIKGGLVRVADDKILVFTGMEDDD</sequence>
<dbReference type="InterPro" id="IPR020546">
    <property type="entry name" value="ATP_synth_F1_dsu/esu_N"/>
</dbReference>
<comment type="caution">
    <text evidence="8">The sequence shown here is derived from an EMBL/GenBank/DDBJ whole genome shotgun (WGS) entry which is preliminary data.</text>
</comment>
<dbReference type="InterPro" id="IPR001469">
    <property type="entry name" value="ATP_synth_F1_dsu/esu"/>
</dbReference>
<dbReference type="CDD" id="cd12152">
    <property type="entry name" value="F1-ATPase_delta"/>
    <property type="match status" value="1"/>
</dbReference>
<dbReference type="Pfam" id="PF02823">
    <property type="entry name" value="ATP-synt_DE_N"/>
    <property type="match status" value="1"/>
</dbReference>
<keyword evidence="6" id="KW-0139">CF(1)</keyword>
<evidence type="ECO:0000256" key="3">
    <source>
        <dbReference type="ARBA" id="ARBA00022448"/>
    </source>
</evidence>
<evidence type="ECO:0000313" key="8">
    <source>
        <dbReference type="EMBL" id="RFT16188.1"/>
    </source>
</evidence>
<dbReference type="GO" id="GO:0046933">
    <property type="term" value="F:proton-transporting ATP synthase activity, rotational mechanism"/>
    <property type="evidence" value="ECO:0007669"/>
    <property type="project" value="InterPro"/>
</dbReference>
<evidence type="ECO:0000256" key="4">
    <source>
        <dbReference type="ARBA" id="ARBA00023065"/>
    </source>
</evidence>
<dbReference type="InterPro" id="IPR036771">
    <property type="entry name" value="ATPsynth_dsu/esu_N"/>
</dbReference>
<reference evidence="8 9" key="1">
    <citation type="submission" date="2018-08" db="EMBL/GenBank/DDBJ databases">
        <title>Genome analysis of the thermophilic bacterium of the candidate phylum Aminicenantes from deep subsurface aquifer revealed its physiology and ecological role.</title>
        <authorList>
            <person name="Kadnikov V.V."/>
            <person name="Mardanov A.V."/>
            <person name="Beletsky A.V."/>
            <person name="Karnachuk O.V."/>
            <person name="Ravin N.V."/>
        </authorList>
    </citation>
    <scope>NUCLEOTIDE SEQUENCE [LARGE SCALE GENOMIC DNA]</scope>
    <source>
        <strain evidence="8">BY38</strain>
    </source>
</reference>
<gene>
    <name evidence="8" type="ORF">OP8BY_1792</name>
</gene>
<dbReference type="AlphaFoldDB" id="A0A3E2BN95"/>
<keyword evidence="3" id="KW-0813">Transport</keyword>
<feature type="domain" description="ATP synthase F1 complex delta/epsilon subunit N-terminal" evidence="7">
    <location>
        <begin position="9"/>
        <end position="85"/>
    </location>
</feature>
<evidence type="ECO:0000256" key="1">
    <source>
        <dbReference type="ARBA" id="ARBA00004184"/>
    </source>
</evidence>
<protein>
    <recommendedName>
        <fullName evidence="7">ATP synthase F1 complex delta/epsilon subunit N-terminal domain-containing protein</fullName>
    </recommendedName>
</protein>
<evidence type="ECO:0000256" key="6">
    <source>
        <dbReference type="ARBA" id="ARBA00023196"/>
    </source>
</evidence>
<proteinExistence type="inferred from homology"/>
<dbReference type="Gene3D" id="2.60.15.10">
    <property type="entry name" value="F0F1 ATP synthase delta/epsilon subunit, N-terminal"/>
    <property type="match status" value="1"/>
</dbReference>
<dbReference type="EMBL" id="QUAH01000004">
    <property type="protein sequence ID" value="RFT16188.1"/>
    <property type="molecule type" value="Genomic_DNA"/>
</dbReference>
<name>A0A3E2BN95_9BACT</name>
<dbReference type="Proteomes" id="UP000257323">
    <property type="component" value="Unassembled WGS sequence"/>
</dbReference>
<evidence type="ECO:0000259" key="7">
    <source>
        <dbReference type="Pfam" id="PF02823"/>
    </source>
</evidence>
<accession>A0A3E2BN95</accession>
<keyword evidence="5" id="KW-0472">Membrane</keyword>